<evidence type="ECO:0000256" key="1">
    <source>
        <dbReference type="SAM" id="SignalP"/>
    </source>
</evidence>
<dbReference type="GO" id="GO:0016787">
    <property type="term" value="F:hydrolase activity"/>
    <property type="evidence" value="ECO:0007669"/>
    <property type="project" value="UniProtKB-KW"/>
</dbReference>
<name>A0A951IWX5_9BACT</name>
<sequence>MKIITRVALFFSIFLFSQTLIAQEKNDNYSFFKLYVTNDKDEVLLVKWNNEWEIAGDRYNDPLSVNAFLDKMASDMGIRIKDPKLCGMYTQRWKNSTSLTLMQYYQAKYDGGDLKVPEDCSDIKWFGFEEALDVIPYENMTRIMKEIKKHPGKVIGAAFERYRDENNNTQFITLEDWHIMN</sequence>
<keyword evidence="2" id="KW-0378">Hydrolase</keyword>
<evidence type="ECO:0000313" key="3">
    <source>
        <dbReference type="Proteomes" id="UP000727490"/>
    </source>
</evidence>
<gene>
    <name evidence="2" type="ORF">EGN73_04310</name>
</gene>
<evidence type="ECO:0000313" key="2">
    <source>
        <dbReference type="EMBL" id="MBW3467033.1"/>
    </source>
</evidence>
<proteinExistence type="predicted"/>
<keyword evidence="1" id="KW-0732">Signal</keyword>
<organism evidence="2 3">
    <name type="scientific">Arthrospiribacter ruber</name>
    <dbReference type="NCBI Taxonomy" id="2487934"/>
    <lineage>
        <taxon>Bacteria</taxon>
        <taxon>Pseudomonadati</taxon>
        <taxon>Bacteroidota</taxon>
        <taxon>Cytophagia</taxon>
        <taxon>Cytophagales</taxon>
        <taxon>Cyclobacteriaceae</taxon>
        <taxon>Arthrospiribacter</taxon>
    </lineage>
</organism>
<reference evidence="2 3" key="1">
    <citation type="journal article" date="2020" name="Syst. Appl. Microbiol.">
        <title>Arthrospiribacter ruber gen. nov., sp. nov., a novel bacterium isolated from Arthrospira cultures.</title>
        <authorList>
            <person name="Waleron M."/>
            <person name="Misztak A."/>
            <person name="Waleron M.M."/>
            <person name="Furmaniak M."/>
            <person name="Mrozik A."/>
            <person name="Waleron K."/>
        </authorList>
    </citation>
    <scope>NUCLEOTIDE SEQUENCE [LARGE SCALE GENOMIC DNA]</scope>
    <source>
        <strain evidence="2 3">DPMB0001</strain>
    </source>
</reference>
<accession>A0A951IWX5</accession>
<feature type="signal peptide" evidence="1">
    <location>
        <begin position="1"/>
        <end position="22"/>
    </location>
</feature>
<dbReference type="AlphaFoldDB" id="A0A951IWX5"/>
<dbReference type="EMBL" id="RPHB01000002">
    <property type="protein sequence ID" value="MBW3467033.1"/>
    <property type="molecule type" value="Genomic_DNA"/>
</dbReference>
<dbReference type="Proteomes" id="UP000727490">
    <property type="component" value="Unassembled WGS sequence"/>
</dbReference>
<protein>
    <submittedName>
        <fullName evidence="2">NUDIX hydrolase</fullName>
    </submittedName>
</protein>
<keyword evidence="3" id="KW-1185">Reference proteome</keyword>
<dbReference type="RefSeq" id="WP_219287242.1">
    <property type="nucleotide sequence ID" value="NZ_RPHB01000002.1"/>
</dbReference>
<feature type="chain" id="PRO_5036899595" evidence="1">
    <location>
        <begin position="23"/>
        <end position="181"/>
    </location>
</feature>
<comment type="caution">
    <text evidence="2">The sequence shown here is derived from an EMBL/GenBank/DDBJ whole genome shotgun (WGS) entry which is preliminary data.</text>
</comment>